<dbReference type="GO" id="GO:0003676">
    <property type="term" value="F:nucleic acid binding"/>
    <property type="evidence" value="ECO:0007669"/>
    <property type="project" value="InterPro"/>
</dbReference>
<dbReference type="RefSeq" id="WP_101954289.1">
    <property type="nucleotide sequence ID" value="NZ_PKHE01000010.1"/>
</dbReference>
<name>A0A2I1K0C7_9LACT</name>
<evidence type="ECO:0000256" key="4">
    <source>
        <dbReference type="ARBA" id="ARBA00022723"/>
    </source>
</evidence>
<dbReference type="NCBIfam" id="NF002584">
    <property type="entry name" value="PRK02234.1-5"/>
    <property type="match status" value="1"/>
</dbReference>
<evidence type="ECO:0000256" key="1">
    <source>
        <dbReference type="ARBA" id="ARBA00004496"/>
    </source>
</evidence>
<dbReference type="InterPro" id="IPR011856">
    <property type="entry name" value="tRNA_endonuc-like_dom_sf"/>
</dbReference>
<dbReference type="HAMAP" id="MF_00130">
    <property type="entry name" value="RecU"/>
    <property type="match status" value="1"/>
</dbReference>
<keyword evidence="2 13" id="KW-0963">Cytoplasm</keyword>
<keyword evidence="5 13" id="KW-0255">Endonuclease</keyword>
<dbReference type="NCBIfam" id="NF002581">
    <property type="entry name" value="PRK02234.1-2"/>
    <property type="match status" value="1"/>
</dbReference>
<organism evidence="15 16">
    <name type="scientific">Falseniella ignava</name>
    <dbReference type="NCBI Taxonomy" id="137730"/>
    <lineage>
        <taxon>Bacteria</taxon>
        <taxon>Bacillati</taxon>
        <taxon>Bacillota</taxon>
        <taxon>Bacilli</taxon>
        <taxon>Lactobacillales</taxon>
        <taxon>Aerococcaceae</taxon>
        <taxon>Falseniella</taxon>
    </lineage>
</organism>
<comment type="catalytic activity">
    <reaction evidence="13">
        <text>Endonucleolytic cleavage at a junction such as a reciprocal single-stranded crossover between two homologous DNA duplexes (Holliday junction).</text>
        <dbReference type="EC" id="3.1.21.10"/>
    </reaction>
</comment>
<feature type="binding site" evidence="13">
    <location>
        <position position="115"/>
    </location>
    <ligand>
        <name>Mg(2+)</name>
        <dbReference type="ChEBI" id="CHEBI:18420"/>
    </ligand>
</feature>
<dbReference type="GO" id="GO:0007059">
    <property type="term" value="P:chromosome segregation"/>
    <property type="evidence" value="ECO:0007669"/>
    <property type="project" value="UniProtKB-UniRule"/>
</dbReference>
<dbReference type="GO" id="GO:0005737">
    <property type="term" value="C:cytoplasm"/>
    <property type="evidence" value="ECO:0007669"/>
    <property type="project" value="UniProtKB-SubCell"/>
</dbReference>
<comment type="similarity">
    <text evidence="11 13">Belongs to the RecU family.</text>
</comment>
<dbReference type="InterPro" id="IPR011335">
    <property type="entry name" value="Restrct_endonuc-II-like"/>
</dbReference>
<dbReference type="NCBIfam" id="TIGR00648">
    <property type="entry name" value="recU"/>
    <property type="match status" value="1"/>
</dbReference>
<feature type="site" description="Transition state stabilizer" evidence="13">
    <location>
        <position position="99"/>
    </location>
</feature>
<evidence type="ECO:0000256" key="7">
    <source>
        <dbReference type="ARBA" id="ARBA00022801"/>
    </source>
</evidence>
<evidence type="ECO:0000313" key="16">
    <source>
        <dbReference type="Proteomes" id="UP000234384"/>
    </source>
</evidence>
<gene>
    <name evidence="13" type="primary">recU</name>
    <name evidence="15" type="ORF">CYJ57_04785</name>
</gene>
<keyword evidence="4 13" id="KW-0479">Metal-binding</keyword>
<comment type="subcellular location">
    <subcellularLocation>
        <location evidence="1 13">Cytoplasm</location>
    </subcellularLocation>
</comment>
<evidence type="ECO:0000256" key="14">
    <source>
        <dbReference type="NCBIfam" id="TIGR00648"/>
    </source>
</evidence>
<dbReference type="CDD" id="cd22354">
    <property type="entry name" value="RecU-like"/>
    <property type="match status" value="1"/>
</dbReference>
<keyword evidence="6 13" id="KW-0227">DNA damage</keyword>
<evidence type="ECO:0000256" key="5">
    <source>
        <dbReference type="ARBA" id="ARBA00022759"/>
    </source>
</evidence>
<dbReference type="InterPro" id="IPR004612">
    <property type="entry name" value="Resolv_RecU"/>
</dbReference>
<feature type="binding site" evidence="13">
    <location>
        <position position="97"/>
    </location>
    <ligand>
        <name>Mg(2+)</name>
        <dbReference type="ChEBI" id="CHEBI:18420"/>
    </ligand>
</feature>
<dbReference type="AlphaFoldDB" id="A0A2I1K0C7"/>
<comment type="cofactor">
    <cofactor evidence="13">
        <name>Mg(2+)</name>
        <dbReference type="ChEBI" id="CHEBI:18420"/>
    </cofactor>
    <text evidence="13">Binds 1 Mg(2+) ion per subunit.</text>
</comment>
<dbReference type="GO" id="GO:0000287">
    <property type="term" value="F:magnesium ion binding"/>
    <property type="evidence" value="ECO:0007669"/>
    <property type="project" value="UniProtKB-UniRule"/>
</dbReference>
<dbReference type="GO" id="GO:0006310">
    <property type="term" value="P:DNA recombination"/>
    <property type="evidence" value="ECO:0007669"/>
    <property type="project" value="UniProtKB-UniRule"/>
</dbReference>
<feature type="binding site" evidence="13">
    <location>
        <position position="82"/>
    </location>
    <ligand>
        <name>Mg(2+)</name>
        <dbReference type="ChEBI" id="CHEBI:18420"/>
    </ligand>
</feature>
<keyword evidence="10 13" id="KW-0234">DNA repair</keyword>
<sequence>MIQYPSGHGPKTSSPNNLNQRIRYGNRGMSLEEMLNQSNTYYLQRNLAVIHKKPTPIQVVKVDYPRRSAARITEAYYRRASTTDYNGVYQGKYIDFEAKETNHLRFPLANLPEHQVQHMQQCVKQCGIIFLLVFFKQVNEVYLLPFVTAYDFIKNTQRKSIPYDFFHENGYLCPISYNPPIDYLKAVDDWLASGTSSEN</sequence>
<dbReference type="Pfam" id="PF03838">
    <property type="entry name" value="RecU"/>
    <property type="match status" value="1"/>
</dbReference>
<dbReference type="Proteomes" id="UP000234384">
    <property type="component" value="Unassembled WGS sequence"/>
</dbReference>
<evidence type="ECO:0000256" key="2">
    <source>
        <dbReference type="ARBA" id="ARBA00022490"/>
    </source>
</evidence>
<keyword evidence="3 13" id="KW-0540">Nuclease</keyword>
<dbReference type="EC" id="3.1.21.10" evidence="13 14"/>
<evidence type="ECO:0000256" key="13">
    <source>
        <dbReference type="HAMAP-Rule" id="MF_00130"/>
    </source>
</evidence>
<keyword evidence="7 13" id="KW-0378">Hydrolase</keyword>
<evidence type="ECO:0000313" key="15">
    <source>
        <dbReference type="EMBL" id="PKY89057.1"/>
    </source>
</evidence>
<evidence type="ECO:0000256" key="11">
    <source>
        <dbReference type="ARBA" id="ARBA00023447"/>
    </source>
</evidence>
<comment type="caution">
    <text evidence="15">The sequence shown here is derived from an EMBL/GenBank/DDBJ whole genome shotgun (WGS) entry which is preliminary data.</text>
</comment>
<dbReference type="EMBL" id="PKHE01000010">
    <property type="protein sequence ID" value="PKY89057.1"/>
    <property type="molecule type" value="Genomic_DNA"/>
</dbReference>
<dbReference type="SUPFAM" id="SSF52980">
    <property type="entry name" value="Restriction endonuclease-like"/>
    <property type="match status" value="1"/>
</dbReference>
<evidence type="ECO:0000256" key="9">
    <source>
        <dbReference type="ARBA" id="ARBA00023172"/>
    </source>
</evidence>
<evidence type="ECO:0000256" key="6">
    <source>
        <dbReference type="ARBA" id="ARBA00022763"/>
    </source>
</evidence>
<evidence type="ECO:0000256" key="8">
    <source>
        <dbReference type="ARBA" id="ARBA00022842"/>
    </source>
</evidence>
<accession>A0A2I1K0C7</accession>
<reference evidence="15 16" key="1">
    <citation type="submission" date="2017-12" db="EMBL/GenBank/DDBJ databases">
        <title>Phylogenetic diversity of female urinary microbiome.</title>
        <authorList>
            <person name="Thomas-White K."/>
            <person name="Wolfe A.J."/>
        </authorList>
    </citation>
    <scope>NUCLEOTIDE SEQUENCE [LARGE SCALE GENOMIC DNA]</scope>
    <source>
        <strain evidence="15 16">UMB0898</strain>
    </source>
</reference>
<evidence type="ECO:0000256" key="3">
    <source>
        <dbReference type="ARBA" id="ARBA00022722"/>
    </source>
</evidence>
<dbReference type="OrthoDB" id="9783592at2"/>
<feature type="binding site" evidence="13">
    <location>
        <position position="84"/>
    </location>
    <ligand>
        <name>Mg(2+)</name>
        <dbReference type="ChEBI" id="CHEBI:18420"/>
    </ligand>
</feature>
<dbReference type="PIRSF" id="PIRSF037785">
    <property type="entry name" value="RecU"/>
    <property type="match status" value="1"/>
</dbReference>
<keyword evidence="9 13" id="KW-0233">DNA recombination</keyword>
<keyword evidence="8 13" id="KW-0460">Magnesium</keyword>
<comment type="function">
    <text evidence="13">Endonuclease that resolves Holliday junction intermediates in genetic recombination. Cleaves mobile four-strand junctions by introducing symmetrical nicks in paired strands. Promotes annealing of linear ssDNA with homologous dsDNA. Required for DNA repair, homologous recombination and chromosome segregation.</text>
</comment>
<evidence type="ECO:0000256" key="12">
    <source>
        <dbReference type="ARBA" id="ARBA00029523"/>
    </source>
</evidence>
<dbReference type="Gene3D" id="3.40.1350.10">
    <property type="match status" value="1"/>
</dbReference>
<protein>
    <recommendedName>
        <fullName evidence="12 13">Holliday junction resolvase RecU</fullName>
        <ecNumber evidence="13 14">3.1.21.10</ecNumber>
    </recommendedName>
    <alternativeName>
        <fullName evidence="13">Recombination protein U homolog</fullName>
    </alternativeName>
</protein>
<dbReference type="GO" id="GO:0008821">
    <property type="term" value="F:crossover junction DNA endonuclease activity"/>
    <property type="evidence" value="ECO:0007669"/>
    <property type="project" value="UniProtKB-EC"/>
</dbReference>
<dbReference type="GO" id="GO:0006281">
    <property type="term" value="P:DNA repair"/>
    <property type="evidence" value="ECO:0007669"/>
    <property type="project" value="UniProtKB-UniRule"/>
</dbReference>
<evidence type="ECO:0000256" key="10">
    <source>
        <dbReference type="ARBA" id="ARBA00023204"/>
    </source>
</evidence>
<proteinExistence type="inferred from homology"/>